<organism evidence="1 2">
    <name type="scientific">Reyranella aquatilis</name>
    <dbReference type="NCBI Taxonomy" id="2035356"/>
    <lineage>
        <taxon>Bacteria</taxon>
        <taxon>Pseudomonadati</taxon>
        <taxon>Pseudomonadota</taxon>
        <taxon>Alphaproteobacteria</taxon>
        <taxon>Hyphomicrobiales</taxon>
        <taxon>Reyranellaceae</taxon>
        <taxon>Reyranella</taxon>
    </lineage>
</organism>
<proteinExistence type="predicted"/>
<evidence type="ECO:0000313" key="1">
    <source>
        <dbReference type="EMBL" id="MCC8430380.1"/>
    </source>
</evidence>
<dbReference type="RefSeq" id="WP_230551543.1">
    <property type="nucleotide sequence ID" value="NZ_JAJISD010000006.1"/>
</dbReference>
<reference evidence="1 2" key="1">
    <citation type="submission" date="2021-11" db="EMBL/GenBank/DDBJ databases">
        <authorList>
            <person name="Lee D.-H."/>
            <person name="Kim S.-B."/>
        </authorList>
    </citation>
    <scope>NUCLEOTIDE SEQUENCE [LARGE SCALE GENOMIC DNA]</scope>
    <source>
        <strain evidence="1 2">KCTC 52223</strain>
    </source>
</reference>
<gene>
    <name evidence="1" type="ORF">LJ725_15505</name>
</gene>
<evidence type="ECO:0000313" key="2">
    <source>
        <dbReference type="Proteomes" id="UP001198862"/>
    </source>
</evidence>
<dbReference type="Proteomes" id="UP001198862">
    <property type="component" value="Unassembled WGS sequence"/>
</dbReference>
<sequence length="53" mass="5534">MFARQLDTGFTGEVRGLATDPATGLAGKDPEAALAGIARTITLLAELKDRYLG</sequence>
<keyword evidence="2" id="KW-1185">Reference proteome</keyword>
<dbReference type="EMBL" id="JAJISD010000006">
    <property type="protein sequence ID" value="MCC8430380.1"/>
    <property type="molecule type" value="Genomic_DNA"/>
</dbReference>
<comment type="caution">
    <text evidence="1">The sequence shown here is derived from an EMBL/GenBank/DDBJ whole genome shotgun (WGS) entry which is preliminary data.</text>
</comment>
<name>A0ABS8KWF7_9HYPH</name>
<accession>A0ABS8KWF7</accession>
<protein>
    <submittedName>
        <fullName evidence="1">Uncharacterized protein</fullName>
    </submittedName>
</protein>